<reference evidence="1 2" key="1">
    <citation type="journal article" date="1998" name="Science">
        <title>Genome sequence of the nematode C. elegans: a platform for investigating biology.</title>
        <authorList>
            <consortium name="The C. elegans sequencing consortium"/>
            <person name="Sulson J.E."/>
            <person name="Waterston R."/>
        </authorList>
    </citation>
    <scope>NUCLEOTIDE SEQUENCE [LARGE SCALE GENOMIC DNA]</scope>
    <source>
        <strain evidence="1 2">Bristol N2</strain>
    </source>
</reference>
<dbReference type="Bgee" id="WBGene00005832">
    <property type="expression patterns" value="Expressed in larva and 2 other cell types or tissues"/>
</dbReference>
<dbReference type="GeneID" id="182903"/>
<dbReference type="PaxDb" id="6239-C25F9.1a"/>
<dbReference type="AGR" id="WB:WBGene00005832"/>
<accession>O62077</accession>
<dbReference type="EMBL" id="BX284605">
    <property type="protein sequence ID" value="CAB03921.3"/>
    <property type="molecule type" value="Genomic_DNA"/>
</dbReference>
<dbReference type="CTD" id="182903"/>
<name>O62077_CAEEL</name>
<proteinExistence type="predicted"/>
<organism evidence="1 2">
    <name type="scientific">Caenorhabditis elegans</name>
    <dbReference type="NCBI Taxonomy" id="6239"/>
    <lineage>
        <taxon>Eukaryota</taxon>
        <taxon>Metazoa</taxon>
        <taxon>Ecdysozoa</taxon>
        <taxon>Nematoda</taxon>
        <taxon>Chromadorea</taxon>
        <taxon>Rhabditida</taxon>
        <taxon>Rhabditina</taxon>
        <taxon>Rhabditomorpha</taxon>
        <taxon>Rhabditoidea</taxon>
        <taxon>Rhabditidae</taxon>
        <taxon>Peloderinae</taxon>
        <taxon>Caenorhabditis</taxon>
    </lineage>
</organism>
<dbReference type="RefSeq" id="NP_001361855.1">
    <property type="nucleotide sequence ID" value="NM_001374928.3"/>
</dbReference>
<sequence>MFLALLRYLVMTYGTIRKTFLSPKDCWKLFILLILISSLITCFFNLKLEIVPSTKWRPPSSCTMYPANSTFPGFGTIQTDFYKDFPEIFDIFTLFDGIKNLDEVWWRDLVALPALYHKPNFGVSRNKVVGFSHCLPKALVLGKLESDIKFSTCLVEKSELKKKIDRLLHSRLEDRLNWQMMLAQNLLRDAGLDELKTEYEVEDLVKIADHLANYQIVVWTIDGDGRYVDFAIKIKLNPHGKQFIGLFYYEDQYESVDWRRGYPGYRFCYACSTYGVVLGHKIYCKPVCRKCGDKLGWRCVGIFCERCKTFVGSSS</sequence>
<dbReference type="GO" id="GO:0008528">
    <property type="term" value="F:G protein-coupled peptide receptor activity"/>
    <property type="evidence" value="ECO:0007669"/>
    <property type="project" value="InterPro"/>
</dbReference>
<dbReference type="WormBase" id="C25F9.1a">
    <property type="protein sequence ID" value="CE47206"/>
    <property type="gene ID" value="WBGene00005832"/>
    <property type="gene designation" value="srw-85"/>
</dbReference>
<dbReference type="PANTHER" id="PTHR22751:SF42">
    <property type="entry name" value="G-PROTEIN COUPLED RECEPTORS FAMILY 1 PROFILE DOMAIN-CONTAINING PROTEIN-RELATED"/>
    <property type="match status" value="1"/>
</dbReference>
<dbReference type="Proteomes" id="UP000001940">
    <property type="component" value="Chromosome V"/>
</dbReference>
<dbReference type="eggNOG" id="ENOG502THG7">
    <property type="taxonomic scope" value="Eukaryota"/>
</dbReference>
<dbReference type="InParanoid" id="O62077"/>
<evidence type="ECO:0000313" key="1">
    <source>
        <dbReference type="EMBL" id="CAB03921.3"/>
    </source>
</evidence>
<dbReference type="AlphaFoldDB" id="O62077"/>
<gene>
    <name evidence="1 3" type="primary">srw-85</name>
    <name evidence="3" type="ORF">C25F9.1</name>
    <name evidence="1" type="ORF">CELE_C25F9.1</name>
</gene>
<dbReference type="Pfam" id="PF10324">
    <property type="entry name" value="7TM_GPCR_Srw"/>
    <property type="match status" value="1"/>
</dbReference>
<dbReference type="PANTHER" id="PTHR22751">
    <property type="entry name" value="G-PROTEIN COUPLED RECEPTOR-RELATED"/>
    <property type="match status" value="1"/>
</dbReference>
<dbReference type="InterPro" id="IPR019427">
    <property type="entry name" value="7TM_GPCR_serpentine_rcpt_Srw"/>
</dbReference>
<keyword evidence="2" id="KW-1185">Reference proteome</keyword>
<dbReference type="SMR" id="O62077"/>
<dbReference type="KEGG" id="cel:CELE_C25F9.1"/>
<evidence type="ECO:0000313" key="3">
    <source>
        <dbReference type="WormBase" id="C25F9.1a"/>
    </source>
</evidence>
<protein>
    <submittedName>
        <fullName evidence="1">G_PROTEIN_RECEP_F1_2 domain-containing protein</fullName>
    </submittedName>
</protein>
<dbReference type="HOGENOM" id="CLU_052235_0_0_1"/>
<dbReference type="PIR" id="T19462">
    <property type="entry name" value="T19462"/>
</dbReference>
<evidence type="ECO:0000313" key="2">
    <source>
        <dbReference type="Proteomes" id="UP000001940"/>
    </source>
</evidence>
<dbReference type="UCSC" id="C25F9.1">
    <property type="organism name" value="c. elegans"/>
</dbReference>
<dbReference type="STRING" id="6239.C25F9.1a.1"/>